<dbReference type="CDD" id="cd02440">
    <property type="entry name" value="AdoMet_MTases"/>
    <property type="match status" value="1"/>
</dbReference>
<dbReference type="OrthoDB" id="9804312at2"/>
<keyword evidence="2" id="KW-0489">Methyltransferase</keyword>
<name>A0A1T4RWN4_9BACT</name>
<reference evidence="3" key="1">
    <citation type="submission" date="2017-02" db="EMBL/GenBank/DDBJ databases">
        <authorList>
            <person name="Varghese N."/>
            <person name="Submissions S."/>
        </authorList>
    </citation>
    <scope>NUCLEOTIDE SEQUENCE [LARGE SCALE GENOMIC DNA]</scope>
    <source>
        <strain evidence="3">DSM 22224</strain>
    </source>
</reference>
<dbReference type="PANTHER" id="PTHR43591">
    <property type="entry name" value="METHYLTRANSFERASE"/>
    <property type="match status" value="1"/>
</dbReference>
<proteinExistence type="predicted"/>
<keyword evidence="3" id="KW-1185">Reference proteome</keyword>
<dbReference type="EMBL" id="FUWZ01000002">
    <property type="protein sequence ID" value="SKA20419.1"/>
    <property type="molecule type" value="Genomic_DNA"/>
</dbReference>
<protein>
    <submittedName>
        <fullName evidence="2">Methyltransferase domain-containing protein</fullName>
    </submittedName>
</protein>
<dbReference type="SUPFAM" id="SSF53335">
    <property type="entry name" value="S-adenosyl-L-methionine-dependent methyltransferases"/>
    <property type="match status" value="1"/>
</dbReference>
<dbReference type="Gene3D" id="3.40.50.150">
    <property type="entry name" value="Vaccinia Virus protein VP39"/>
    <property type="match status" value="1"/>
</dbReference>
<accession>A0A1T4RWN4</accession>
<dbReference type="GO" id="GO:0008757">
    <property type="term" value="F:S-adenosylmethionine-dependent methyltransferase activity"/>
    <property type="evidence" value="ECO:0007669"/>
    <property type="project" value="InterPro"/>
</dbReference>
<keyword evidence="2" id="KW-0808">Transferase</keyword>
<evidence type="ECO:0000259" key="1">
    <source>
        <dbReference type="Pfam" id="PF08241"/>
    </source>
</evidence>
<evidence type="ECO:0000313" key="2">
    <source>
        <dbReference type="EMBL" id="SKA20419.1"/>
    </source>
</evidence>
<organism evidence="2 3">
    <name type="scientific">Chitinophaga eiseniae</name>
    <dbReference type="NCBI Taxonomy" id="634771"/>
    <lineage>
        <taxon>Bacteria</taxon>
        <taxon>Pseudomonadati</taxon>
        <taxon>Bacteroidota</taxon>
        <taxon>Chitinophagia</taxon>
        <taxon>Chitinophagales</taxon>
        <taxon>Chitinophagaceae</taxon>
        <taxon>Chitinophaga</taxon>
    </lineage>
</organism>
<dbReference type="GO" id="GO:0032259">
    <property type="term" value="P:methylation"/>
    <property type="evidence" value="ECO:0007669"/>
    <property type="project" value="UniProtKB-KW"/>
</dbReference>
<dbReference type="RefSeq" id="WP_078670014.1">
    <property type="nucleotide sequence ID" value="NZ_FUWZ01000002.1"/>
</dbReference>
<evidence type="ECO:0000313" key="3">
    <source>
        <dbReference type="Proteomes" id="UP000190367"/>
    </source>
</evidence>
<dbReference type="AlphaFoldDB" id="A0A1T4RWN4"/>
<gene>
    <name evidence="2" type="ORF">SAMN04488128_1021560</name>
</gene>
<dbReference type="Proteomes" id="UP000190367">
    <property type="component" value="Unassembled WGS sequence"/>
</dbReference>
<sequence>MHRNLNHYFEWDVDSWSRAMKLWERGLNLAGDPKNALEIGGRRGGLSFFLAKEHEMDVVCSDLNNPCNYARPLHETFQVADKISYAAVDCTKIPYDDDTFDVVVFKSVIGALGDLEKQKLAINEMYRVLKTGGVLLFAENLQATKIHMLLRKKLVRWSSYWRYLHIKDTSSFLSPFRVKEHRSTGFIAIFLPDGILRKVAAFTDKILCPILPSSFHYIVYGYGIK</sequence>
<dbReference type="Pfam" id="PF08241">
    <property type="entry name" value="Methyltransf_11"/>
    <property type="match status" value="1"/>
</dbReference>
<feature type="domain" description="Methyltransferase type 11" evidence="1">
    <location>
        <begin position="37"/>
        <end position="137"/>
    </location>
</feature>
<dbReference type="STRING" id="634771.SAMN04488128_1021560"/>
<dbReference type="InterPro" id="IPR029063">
    <property type="entry name" value="SAM-dependent_MTases_sf"/>
</dbReference>
<dbReference type="InterPro" id="IPR013216">
    <property type="entry name" value="Methyltransf_11"/>
</dbReference>